<organism evidence="11 12">
    <name type="scientific">Streptococcus hyointestinalis</name>
    <dbReference type="NCBI Taxonomy" id="1337"/>
    <lineage>
        <taxon>Bacteria</taxon>
        <taxon>Bacillati</taxon>
        <taxon>Bacillota</taxon>
        <taxon>Bacilli</taxon>
        <taxon>Lactobacillales</taxon>
        <taxon>Streptococcaceae</taxon>
        <taxon>Streptococcus</taxon>
    </lineage>
</organism>
<dbReference type="SMART" id="SM00642">
    <property type="entry name" value="Aamy"/>
    <property type="match status" value="1"/>
</dbReference>
<dbReference type="InterPro" id="IPR011840">
    <property type="entry name" value="PulA_typeI"/>
</dbReference>
<evidence type="ECO:0000256" key="1">
    <source>
        <dbReference type="ARBA" id="ARBA00008061"/>
    </source>
</evidence>
<dbReference type="EMBL" id="UHFN01000007">
    <property type="protein sequence ID" value="SUN62803.1"/>
    <property type="molecule type" value="Genomic_DNA"/>
</dbReference>
<keyword evidence="3 11" id="KW-0378">Hydrolase</keyword>
<dbReference type="Pfam" id="PF03714">
    <property type="entry name" value="PUD"/>
    <property type="match status" value="1"/>
</dbReference>
<evidence type="ECO:0000256" key="2">
    <source>
        <dbReference type="ARBA" id="ARBA00022729"/>
    </source>
</evidence>
<evidence type="ECO:0000256" key="3">
    <source>
        <dbReference type="ARBA" id="ARBA00022801"/>
    </source>
</evidence>
<name>A0A380KCN9_9STRE</name>
<comment type="catalytic activity">
    <reaction evidence="6">
        <text>Hydrolysis of (1-&gt;6)-alpha-D-glucosidic linkages in pullulan, amylopectin and glycogen, and in the alpha- and beta-limit dextrins of amylopectin and glycogen.</text>
        <dbReference type="EC" id="3.2.1.41"/>
    </reaction>
</comment>
<gene>
    <name evidence="11" type="primary">amyX_2</name>
    <name evidence="11" type="ORF">NCTC12224_02082</name>
</gene>
<dbReference type="EC" id="3.2.1.41" evidence="7"/>
<evidence type="ECO:0000259" key="10">
    <source>
        <dbReference type="SMART" id="SM00642"/>
    </source>
</evidence>
<keyword evidence="2" id="KW-0732">Signal</keyword>
<evidence type="ECO:0000313" key="11">
    <source>
        <dbReference type="EMBL" id="SUN62803.1"/>
    </source>
</evidence>
<evidence type="ECO:0000256" key="7">
    <source>
        <dbReference type="ARBA" id="ARBA00024062"/>
    </source>
</evidence>
<dbReference type="InterPro" id="IPR013784">
    <property type="entry name" value="Carb-bd-like_fold"/>
</dbReference>
<dbReference type="GO" id="GO:0030246">
    <property type="term" value="F:carbohydrate binding"/>
    <property type="evidence" value="ECO:0007669"/>
    <property type="project" value="InterPro"/>
</dbReference>
<dbReference type="SUPFAM" id="SSF49452">
    <property type="entry name" value="Starch-binding domain-like"/>
    <property type="match status" value="1"/>
</dbReference>
<dbReference type="OrthoDB" id="9761875at2"/>
<evidence type="ECO:0000256" key="4">
    <source>
        <dbReference type="ARBA" id="ARBA00022837"/>
    </source>
</evidence>
<dbReference type="Pfam" id="PF02922">
    <property type="entry name" value="CBM_48"/>
    <property type="match status" value="1"/>
</dbReference>
<evidence type="ECO:0000313" key="12">
    <source>
        <dbReference type="Proteomes" id="UP000254924"/>
    </source>
</evidence>
<evidence type="ECO:0000256" key="6">
    <source>
        <dbReference type="ARBA" id="ARBA00023965"/>
    </source>
</evidence>
<dbReference type="Gene3D" id="3.20.20.80">
    <property type="entry name" value="Glycosidases"/>
    <property type="match status" value="1"/>
</dbReference>
<dbReference type="CDD" id="cd02860">
    <property type="entry name" value="E_set_Pullulanase"/>
    <property type="match status" value="1"/>
</dbReference>
<dbReference type="InterPro" id="IPR005323">
    <property type="entry name" value="CBM41_pullulanase"/>
</dbReference>
<dbReference type="Gene3D" id="2.60.40.1110">
    <property type="match status" value="1"/>
</dbReference>
<dbReference type="Proteomes" id="UP000254924">
    <property type="component" value="Unassembled WGS sequence"/>
</dbReference>
<dbReference type="InterPro" id="IPR004193">
    <property type="entry name" value="Glyco_hydro_13_N"/>
</dbReference>
<evidence type="ECO:0000256" key="9">
    <source>
        <dbReference type="ARBA" id="ARBA00031076"/>
    </source>
</evidence>
<dbReference type="SUPFAM" id="SSF81296">
    <property type="entry name" value="E set domains"/>
    <property type="match status" value="1"/>
</dbReference>
<dbReference type="InterPro" id="IPR014756">
    <property type="entry name" value="Ig_E-set"/>
</dbReference>
<comment type="similarity">
    <text evidence="1">Belongs to the glycosyl hydrolase 13 family.</text>
</comment>
<feature type="domain" description="Glycosyl hydrolase family 13 catalytic" evidence="10">
    <location>
        <begin position="301"/>
        <end position="644"/>
    </location>
</feature>
<dbReference type="GO" id="GO:0005975">
    <property type="term" value="P:carbohydrate metabolic process"/>
    <property type="evidence" value="ECO:0007669"/>
    <property type="project" value="InterPro"/>
</dbReference>
<dbReference type="SUPFAM" id="SSF51445">
    <property type="entry name" value="(Trans)glycosidases"/>
    <property type="match status" value="1"/>
</dbReference>
<evidence type="ECO:0000256" key="8">
    <source>
        <dbReference type="ARBA" id="ARBA00029618"/>
    </source>
</evidence>
<dbReference type="NCBIfam" id="TIGR02104">
    <property type="entry name" value="pulA_typeI"/>
    <property type="match status" value="1"/>
</dbReference>
<dbReference type="GO" id="GO:0051060">
    <property type="term" value="F:pullulanase activity"/>
    <property type="evidence" value="ECO:0007669"/>
    <property type="project" value="UniProtKB-EC"/>
</dbReference>
<dbReference type="CDD" id="cd10315">
    <property type="entry name" value="CBM41_pullulanase"/>
    <property type="match status" value="1"/>
</dbReference>
<accession>A0A380KCN9</accession>
<dbReference type="InterPro" id="IPR017853">
    <property type="entry name" value="GH"/>
</dbReference>
<keyword evidence="4" id="KW-0106">Calcium</keyword>
<dbReference type="InterPro" id="IPR006047">
    <property type="entry name" value="GH13_cat_dom"/>
</dbReference>
<keyword evidence="12" id="KW-1185">Reference proteome</keyword>
<dbReference type="InterPro" id="IPR013783">
    <property type="entry name" value="Ig-like_fold"/>
</dbReference>
<dbReference type="Pfam" id="PF00128">
    <property type="entry name" value="Alpha-amylase"/>
    <property type="match status" value="1"/>
</dbReference>
<keyword evidence="5 11" id="KW-0326">Glycosidase</keyword>
<protein>
    <recommendedName>
        <fullName evidence="7">pullulanase</fullName>
        <ecNumber evidence="7">3.2.1.41</ecNumber>
    </recommendedName>
    <alternativeName>
        <fullName evidence="8">Alpha-dextrin endo-1,6-alpha-glucosidase</fullName>
    </alternativeName>
    <alternativeName>
        <fullName evidence="9">Pullulan 6-glucanohydrolase</fullName>
    </alternativeName>
</protein>
<evidence type="ECO:0000256" key="5">
    <source>
        <dbReference type="ARBA" id="ARBA00023295"/>
    </source>
</evidence>
<dbReference type="Gene3D" id="2.60.40.10">
    <property type="entry name" value="Immunoglobulins"/>
    <property type="match status" value="1"/>
</dbReference>
<dbReference type="AlphaFoldDB" id="A0A380KCN9"/>
<reference evidence="11 12" key="1">
    <citation type="submission" date="2018-06" db="EMBL/GenBank/DDBJ databases">
        <authorList>
            <consortium name="Pathogen Informatics"/>
            <person name="Doyle S."/>
        </authorList>
    </citation>
    <scope>NUCLEOTIDE SEQUENCE [LARGE SCALE GENOMIC DNA]</scope>
    <source>
        <strain evidence="11 12">NCTC12224</strain>
    </source>
</reference>
<dbReference type="PANTHER" id="PTHR43002">
    <property type="entry name" value="GLYCOGEN DEBRANCHING ENZYME"/>
    <property type="match status" value="1"/>
</dbReference>
<proteinExistence type="inferred from homology"/>
<sequence>MKNTVIVHYHSRHGCYFDYSLWKWIDFHEGEDCSFSNFDSFGLVARLDYDSPFSLEHVYVIVKNKDWSLKTRDFKIHRSSGLEATEVWIVEGDETLYYSQQAAVTSHFYRNRNAHAYDMATNHERFDKIWGFDGWLGAKYDELATEFRLWAPTAKKVELLFYEKATDDSPIKETFTMKRGNSVYLSHHEENTHGVWFAKIEGDCNKQAYAYRIYFRNRTVTESRDPYSIAATTSGKRSVVLSEAVRTPENFSVKQGSDATWRLDNPNQAVVTEMHIRDFSISDTSGVSKDKRGKFLGACETGTVNYFGDKTGFDYIKRLGVSHVQLQPIFDHHQTFDDKGNYAYNWGYDPENFNVPEASFSSQPDKPEQRILELKSLIQAYHDAGIAVIMDVVYNHTYASRDSVFQLIVPDYYYRMNPDGTFQNGSGCGNETASEKEMYRKYMVDSILYWVTEYNIDGFRFDLMGLHDVETMNAIRKAVDAIDPRIILYGEGWDMGTGLKAKDKAKKDNANQMPNIGFFNDTVRDAIKGAEVYGHLKSGFVSGAQTEGIVAKGILGSDELTHYLSPNQVLNYVEAHDNYNLNDLLLELHPDDSFETHTKRVELASAMGILMQGMSFIQLGQEFLRTKLYPTGDNGELTKEDKERAMNSYNAPDKVNQVDWNKVTHHHSTMAFVRALIQLKRHNPAFSYQTFKEIREHVYVRTAKEGSHLVVYDIVSDKHYRIIFNFSEEIVENSMTDVSDYATIATNIKRLKKHPKVLDVLSASVFEIKK</sequence>
<dbReference type="CDD" id="cd11341">
    <property type="entry name" value="AmyAc_Pullulanase_LD-like"/>
    <property type="match status" value="1"/>
</dbReference>